<comment type="caution">
    <text evidence="2">The sequence shown here is derived from an EMBL/GenBank/DDBJ whole genome shotgun (WGS) entry which is preliminary data.</text>
</comment>
<dbReference type="EMBL" id="JAUSVF010000001">
    <property type="protein sequence ID" value="MDQ0319029.1"/>
    <property type="molecule type" value="Genomic_DNA"/>
</dbReference>
<dbReference type="RefSeq" id="WP_307227562.1">
    <property type="nucleotide sequence ID" value="NZ_JAUSVF010000001.1"/>
</dbReference>
<evidence type="ECO:0000313" key="2">
    <source>
        <dbReference type="EMBL" id="MDQ0319029.1"/>
    </source>
</evidence>
<name>A0ABU0BMS0_9HYPH</name>
<sequence>MTAPLSISEMFAPLWRIVPDFREKSVALSFAGIETHQTLPYAVLGELASYLIDRLKNGDTDGFEEIFELVEKWHIHGDEEARTAATIGLLEDLQNPALHDQTVPEQFRKWLLPETAIWWQRVEDFWSAAAVRN</sequence>
<reference evidence="2 3" key="1">
    <citation type="submission" date="2023-07" db="EMBL/GenBank/DDBJ databases">
        <title>Genomic Encyclopedia of Type Strains, Phase IV (KMG-IV): sequencing the most valuable type-strain genomes for metagenomic binning, comparative biology and taxonomic classification.</title>
        <authorList>
            <person name="Goeker M."/>
        </authorList>
    </citation>
    <scope>NUCLEOTIDE SEQUENCE [LARGE SCALE GENOMIC DNA]</scope>
    <source>
        <strain evidence="2 3">DSM 1112</strain>
    </source>
</reference>
<accession>A0ABU0BMS0</accession>
<gene>
    <name evidence="2" type="ORF">QO002_001167</name>
</gene>
<feature type="domain" description="DUF7674" evidence="1">
    <location>
        <begin position="14"/>
        <end position="126"/>
    </location>
</feature>
<organism evidence="2 3">
    <name type="scientific">Pararhizobium capsulatum DSM 1112</name>
    <dbReference type="NCBI Taxonomy" id="1121113"/>
    <lineage>
        <taxon>Bacteria</taxon>
        <taxon>Pseudomonadati</taxon>
        <taxon>Pseudomonadota</taxon>
        <taxon>Alphaproteobacteria</taxon>
        <taxon>Hyphomicrobiales</taxon>
        <taxon>Rhizobiaceae</taxon>
        <taxon>Rhizobium/Agrobacterium group</taxon>
        <taxon>Pararhizobium</taxon>
    </lineage>
</organism>
<dbReference type="InterPro" id="IPR056091">
    <property type="entry name" value="DUF7674"/>
</dbReference>
<evidence type="ECO:0000259" key="1">
    <source>
        <dbReference type="Pfam" id="PF24722"/>
    </source>
</evidence>
<protein>
    <recommendedName>
        <fullName evidence="1">DUF7674 domain-containing protein</fullName>
    </recommendedName>
</protein>
<dbReference type="Proteomes" id="UP001230207">
    <property type="component" value="Unassembled WGS sequence"/>
</dbReference>
<keyword evidence="3" id="KW-1185">Reference proteome</keyword>
<dbReference type="Pfam" id="PF24722">
    <property type="entry name" value="DUF7674"/>
    <property type="match status" value="1"/>
</dbReference>
<proteinExistence type="predicted"/>
<evidence type="ECO:0000313" key="3">
    <source>
        <dbReference type="Proteomes" id="UP001230207"/>
    </source>
</evidence>